<feature type="binding site" evidence="1">
    <location>
        <position position="268"/>
    </location>
    <ligand>
        <name>[2Fe-2S] cluster</name>
        <dbReference type="ChEBI" id="CHEBI:190135"/>
    </ligand>
</feature>
<dbReference type="RefSeq" id="WP_119341114.1">
    <property type="nucleotide sequence ID" value="NZ_BJXL01000031.1"/>
</dbReference>
<accession>A0A511R0E6</accession>
<evidence type="ECO:0000313" key="4">
    <source>
        <dbReference type="Proteomes" id="UP000321197"/>
    </source>
</evidence>
<dbReference type="GO" id="GO:0051537">
    <property type="term" value="F:2 iron, 2 sulfur cluster binding"/>
    <property type="evidence" value="ECO:0007669"/>
    <property type="project" value="UniProtKB-KW"/>
</dbReference>
<dbReference type="InterPro" id="IPR019480">
    <property type="entry name" value="Dihydroorotate_DH_Fe-S-bd"/>
</dbReference>
<dbReference type="GO" id="GO:0046872">
    <property type="term" value="F:metal ion binding"/>
    <property type="evidence" value="ECO:0007669"/>
    <property type="project" value="UniProtKB-KW"/>
</dbReference>
<feature type="binding site" evidence="1">
    <location>
        <position position="252"/>
    </location>
    <ligand>
        <name>[2Fe-2S] cluster</name>
        <dbReference type="ChEBI" id="CHEBI:190135"/>
    </ligand>
</feature>
<dbReference type="PANTHER" id="PTHR43513">
    <property type="entry name" value="DIHYDROOROTATE DEHYDROGENASE B (NAD(+)), ELECTRON TRANSFER SUBUNIT"/>
    <property type="match status" value="1"/>
</dbReference>
<keyword evidence="1" id="KW-0479">Metal-binding</keyword>
<dbReference type="OrthoDB" id="9801223at2"/>
<feature type="binding site" evidence="1">
    <location>
        <position position="260"/>
    </location>
    <ligand>
        <name>[2Fe-2S] cluster</name>
        <dbReference type="ChEBI" id="CHEBI:190135"/>
    </ligand>
</feature>
<dbReference type="InterPro" id="IPR017938">
    <property type="entry name" value="Riboflavin_synthase-like_b-brl"/>
</dbReference>
<evidence type="ECO:0000256" key="1">
    <source>
        <dbReference type="PIRSR" id="PIRSR006816-2"/>
    </source>
</evidence>
<dbReference type="InterPro" id="IPR012165">
    <property type="entry name" value="Cyt_c3_hydrogenase_gsu"/>
</dbReference>
<dbReference type="SUPFAM" id="SSF63380">
    <property type="entry name" value="Riboflavin synthase domain-like"/>
    <property type="match status" value="1"/>
</dbReference>
<comment type="caution">
    <text evidence="3">The sequence shown here is derived from an EMBL/GenBank/DDBJ whole genome shotgun (WGS) entry which is preliminary data.</text>
</comment>
<keyword evidence="1" id="KW-0411">Iron-sulfur</keyword>
<gene>
    <name evidence="3" type="ORF">MHY01S_12610</name>
</gene>
<keyword evidence="1" id="KW-0001">2Fe-2S</keyword>
<dbReference type="InterPro" id="IPR017927">
    <property type="entry name" value="FAD-bd_FR_type"/>
</dbReference>
<dbReference type="SUPFAM" id="SSF52343">
    <property type="entry name" value="Ferredoxin reductase-like, C-terminal NADP-linked domain"/>
    <property type="match status" value="1"/>
</dbReference>
<evidence type="ECO:0000259" key="2">
    <source>
        <dbReference type="PROSITE" id="PS51384"/>
    </source>
</evidence>
<reference evidence="3 4" key="1">
    <citation type="submission" date="2019-07" db="EMBL/GenBank/DDBJ databases">
        <title>Whole genome shotgun sequence of Meiothermus hypogaeus NBRC 106114.</title>
        <authorList>
            <person name="Hosoyama A."/>
            <person name="Uohara A."/>
            <person name="Ohji S."/>
            <person name="Ichikawa N."/>
        </authorList>
    </citation>
    <scope>NUCLEOTIDE SEQUENCE [LARGE SCALE GENOMIC DNA]</scope>
    <source>
        <strain evidence="3 4">NBRC 106114</strain>
    </source>
</reference>
<feature type="binding site" evidence="1">
    <location>
        <position position="257"/>
    </location>
    <ligand>
        <name>[2Fe-2S] cluster</name>
        <dbReference type="ChEBI" id="CHEBI:190135"/>
    </ligand>
</feature>
<protein>
    <submittedName>
        <fullName evidence="3">Oxidoreductase</fullName>
    </submittedName>
</protein>
<dbReference type="GO" id="GO:0050660">
    <property type="term" value="F:flavin adenine dinucleotide binding"/>
    <property type="evidence" value="ECO:0007669"/>
    <property type="project" value="InterPro"/>
</dbReference>
<dbReference type="PANTHER" id="PTHR43513:SF1">
    <property type="entry name" value="ANAEROBIC SULFITE REDUCTASE SUBUNIT B"/>
    <property type="match status" value="1"/>
</dbReference>
<dbReference type="PROSITE" id="PS51384">
    <property type="entry name" value="FAD_FR"/>
    <property type="match status" value="1"/>
</dbReference>
<dbReference type="Pfam" id="PF00175">
    <property type="entry name" value="NAD_binding_1"/>
    <property type="match status" value="1"/>
</dbReference>
<dbReference type="GO" id="GO:0006221">
    <property type="term" value="P:pyrimidine nucleotide biosynthetic process"/>
    <property type="evidence" value="ECO:0007669"/>
    <property type="project" value="InterPro"/>
</dbReference>
<dbReference type="InterPro" id="IPR050353">
    <property type="entry name" value="PyrK_electron_transfer"/>
</dbReference>
<dbReference type="PRINTS" id="PR00371">
    <property type="entry name" value="FPNCR"/>
</dbReference>
<dbReference type="Gene3D" id="3.40.50.80">
    <property type="entry name" value="Nucleotide-binding domain of ferredoxin-NADP reductase (FNR) module"/>
    <property type="match status" value="1"/>
</dbReference>
<evidence type="ECO:0000313" key="3">
    <source>
        <dbReference type="EMBL" id="GEM83095.1"/>
    </source>
</evidence>
<dbReference type="InterPro" id="IPR039261">
    <property type="entry name" value="FNR_nucleotide-bd"/>
</dbReference>
<dbReference type="AlphaFoldDB" id="A0A511R0E6"/>
<feature type="domain" description="FAD-binding FR-type" evidence="2">
    <location>
        <begin position="14"/>
        <end position="111"/>
    </location>
</feature>
<dbReference type="Pfam" id="PF10418">
    <property type="entry name" value="DHODB_Fe-S_bind"/>
    <property type="match status" value="1"/>
</dbReference>
<organism evidence="3 4">
    <name type="scientific">Meiothermus hypogaeus NBRC 106114</name>
    <dbReference type="NCBI Taxonomy" id="1227553"/>
    <lineage>
        <taxon>Bacteria</taxon>
        <taxon>Thermotogati</taxon>
        <taxon>Deinococcota</taxon>
        <taxon>Deinococci</taxon>
        <taxon>Thermales</taxon>
        <taxon>Thermaceae</taxon>
        <taxon>Meiothermus</taxon>
    </lineage>
</organism>
<comment type="cofactor">
    <cofactor evidence="1">
        <name>[2Fe-2S] cluster</name>
        <dbReference type="ChEBI" id="CHEBI:190135"/>
    </cofactor>
    <text evidence="1">Binds 1 [2Fe-2S] cluster per subunit.</text>
</comment>
<dbReference type="PIRSF" id="PIRSF006816">
    <property type="entry name" value="Cyc3_hyd_g"/>
    <property type="match status" value="1"/>
</dbReference>
<proteinExistence type="predicted"/>
<sequence>MVNPISYTPGQDPMQPRPFRVVRAIRETADVVTLELEAQSGPPLAFQPGQFTMLYVFGVGEVPISISGDPHKPARLVQTIRRVGLVTEALCKLGRGDVVGVRGPFGSHWPLEQARGGDVVIVAGGIGLPPLRPAIYHILHQRQDYGRVYLLYGARTPADLLFPEELKRWQHTLAHAPGASPVRVTVDRAEGGWDGAVGVVTSLIPVLPIDPLRTTALMVGPEVMMRFTISELRKRGIPEENLYLSMERNMKCAVGFCGHCQYGPHFICKDGPVLAFPRVRDWITRKEV</sequence>
<dbReference type="InterPro" id="IPR001433">
    <property type="entry name" value="OxRdtase_FAD/NAD-bd"/>
</dbReference>
<dbReference type="GO" id="GO:0016491">
    <property type="term" value="F:oxidoreductase activity"/>
    <property type="evidence" value="ECO:0007669"/>
    <property type="project" value="InterPro"/>
</dbReference>
<dbReference type="InterPro" id="IPR001709">
    <property type="entry name" value="Flavoprot_Pyr_Nucl_cyt_Rdtase"/>
</dbReference>
<dbReference type="EMBL" id="BJXL01000031">
    <property type="protein sequence ID" value="GEM83095.1"/>
    <property type="molecule type" value="Genomic_DNA"/>
</dbReference>
<dbReference type="CDD" id="cd06221">
    <property type="entry name" value="sulfite_reductase_like"/>
    <property type="match status" value="1"/>
</dbReference>
<dbReference type="Proteomes" id="UP000321197">
    <property type="component" value="Unassembled WGS sequence"/>
</dbReference>
<name>A0A511R0E6_9DEIN</name>
<dbReference type="Gene3D" id="2.40.30.10">
    <property type="entry name" value="Translation factors"/>
    <property type="match status" value="1"/>
</dbReference>
<keyword evidence="1" id="KW-0408">Iron</keyword>